<protein>
    <submittedName>
        <fullName evidence="2">Transcriptional regulator</fullName>
    </submittedName>
</protein>
<dbReference type="InterPro" id="IPR001845">
    <property type="entry name" value="HTH_ArsR_DNA-bd_dom"/>
</dbReference>
<dbReference type="RefSeq" id="WP_220199425.1">
    <property type="nucleotide sequence ID" value="NZ_BNJF01000008.1"/>
</dbReference>
<dbReference type="EMBL" id="BNJF01000008">
    <property type="protein sequence ID" value="GHO50403.1"/>
    <property type="molecule type" value="Genomic_DNA"/>
</dbReference>
<keyword evidence="3" id="KW-1185">Reference proteome</keyword>
<dbReference type="Gene3D" id="1.10.10.10">
    <property type="entry name" value="Winged helix-like DNA-binding domain superfamily/Winged helix DNA-binding domain"/>
    <property type="match status" value="1"/>
</dbReference>
<name>A0A8J3IDP5_9CHLR</name>
<gene>
    <name evidence="2" type="ORF">KSX_85660</name>
</gene>
<dbReference type="SUPFAM" id="SSF46785">
    <property type="entry name" value="Winged helix' DNA-binding domain"/>
    <property type="match status" value="1"/>
</dbReference>
<dbReference type="PANTHER" id="PTHR39168">
    <property type="entry name" value="TRANSCRIPTIONAL REGULATOR-RELATED"/>
    <property type="match status" value="1"/>
</dbReference>
<dbReference type="GO" id="GO:0003677">
    <property type="term" value="F:DNA binding"/>
    <property type="evidence" value="ECO:0007669"/>
    <property type="project" value="TreeGrafter"/>
</dbReference>
<dbReference type="GO" id="GO:0097063">
    <property type="term" value="F:cadmium ion sensor activity"/>
    <property type="evidence" value="ECO:0007669"/>
    <property type="project" value="TreeGrafter"/>
</dbReference>
<dbReference type="Pfam" id="PF01022">
    <property type="entry name" value="HTH_5"/>
    <property type="match status" value="1"/>
</dbReference>
<dbReference type="AlphaFoldDB" id="A0A8J3IDP5"/>
<dbReference type="InterPro" id="IPR036388">
    <property type="entry name" value="WH-like_DNA-bd_sf"/>
</dbReference>
<dbReference type="InterPro" id="IPR011991">
    <property type="entry name" value="ArsR-like_HTH"/>
</dbReference>
<accession>A0A8J3IDP5</accession>
<dbReference type="Proteomes" id="UP000612362">
    <property type="component" value="Unassembled WGS sequence"/>
</dbReference>
<organism evidence="2 3">
    <name type="scientific">Ktedonospora formicarum</name>
    <dbReference type="NCBI Taxonomy" id="2778364"/>
    <lineage>
        <taxon>Bacteria</taxon>
        <taxon>Bacillati</taxon>
        <taxon>Chloroflexota</taxon>
        <taxon>Ktedonobacteria</taxon>
        <taxon>Ktedonobacterales</taxon>
        <taxon>Ktedonobacteraceae</taxon>
        <taxon>Ktedonospora</taxon>
    </lineage>
</organism>
<dbReference type="CDD" id="cd00090">
    <property type="entry name" value="HTH_ARSR"/>
    <property type="match status" value="1"/>
</dbReference>
<dbReference type="GO" id="GO:0046686">
    <property type="term" value="P:response to cadmium ion"/>
    <property type="evidence" value="ECO:0007669"/>
    <property type="project" value="TreeGrafter"/>
</dbReference>
<dbReference type="GO" id="GO:0010288">
    <property type="term" value="P:response to lead ion"/>
    <property type="evidence" value="ECO:0007669"/>
    <property type="project" value="TreeGrafter"/>
</dbReference>
<sequence length="228" mass="24788">MPGDVNIAPIALLFADQTRASILQELSDGQALSAGELARRAHVTPSTASTHLAKLMDAGLLIAEKQGKHRYYRIADPAIVQAIEALAALAPVRQVHSLREAQIAQAVRSARMCSTHLAGKLGVDLTQALVNKGVLAASEEGYYMTSYGQQWLCDFGIEGEALKRRGLEVVSHHIDWSEHRPHIAGALGAALAQRLFELQWITRTPFSRAVRLTASGQLSLRDEFGIHI</sequence>
<evidence type="ECO:0000313" key="2">
    <source>
        <dbReference type="EMBL" id="GHO50403.1"/>
    </source>
</evidence>
<dbReference type="GO" id="GO:0003700">
    <property type="term" value="F:DNA-binding transcription factor activity"/>
    <property type="evidence" value="ECO:0007669"/>
    <property type="project" value="InterPro"/>
</dbReference>
<dbReference type="NCBIfam" id="NF033788">
    <property type="entry name" value="HTH_metalloreg"/>
    <property type="match status" value="1"/>
</dbReference>
<evidence type="ECO:0000259" key="1">
    <source>
        <dbReference type="PROSITE" id="PS50987"/>
    </source>
</evidence>
<dbReference type="PANTHER" id="PTHR39168:SF1">
    <property type="entry name" value="TRANSCRIPTIONAL REGULATORY PROTEIN"/>
    <property type="match status" value="1"/>
</dbReference>
<dbReference type="InterPro" id="IPR052543">
    <property type="entry name" value="HTH_Metal-responsive_Reg"/>
</dbReference>
<dbReference type="GO" id="GO:0032791">
    <property type="term" value="F:lead ion binding"/>
    <property type="evidence" value="ECO:0007669"/>
    <property type="project" value="TreeGrafter"/>
</dbReference>
<dbReference type="SMART" id="SM00418">
    <property type="entry name" value="HTH_ARSR"/>
    <property type="match status" value="1"/>
</dbReference>
<dbReference type="PROSITE" id="PS50987">
    <property type="entry name" value="HTH_ARSR_2"/>
    <property type="match status" value="1"/>
</dbReference>
<proteinExistence type="predicted"/>
<dbReference type="PRINTS" id="PR00778">
    <property type="entry name" value="HTHARSR"/>
</dbReference>
<evidence type="ECO:0000313" key="3">
    <source>
        <dbReference type="Proteomes" id="UP000612362"/>
    </source>
</evidence>
<reference evidence="2" key="1">
    <citation type="submission" date="2020-10" db="EMBL/GenBank/DDBJ databases">
        <title>Taxonomic study of unclassified bacteria belonging to the class Ktedonobacteria.</title>
        <authorList>
            <person name="Yabe S."/>
            <person name="Wang C.M."/>
            <person name="Zheng Y."/>
            <person name="Sakai Y."/>
            <person name="Cavaletti L."/>
            <person name="Monciardini P."/>
            <person name="Donadio S."/>
        </authorList>
    </citation>
    <scope>NUCLEOTIDE SEQUENCE</scope>
    <source>
        <strain evidence="2">SOSP1-1</strain>
    </source>
</reference>
<dbReference type="InterPro" id="IPR036390">
    <property type="entry name" value="WH_DNA-bd_sf"/>
</dbReference>
<comment type="caution">
    <text evidence="2">The sequence shown here is derived from an EMBL/GenBank/DDBJ whole genome shotgun (WGS) entry which is preliminary data.</text>
</comment>
<feature type="domain" description="HTH arsR-type" evidence="1">
    <location>
        <begin position="1"/>
        <end position="94"/>
    </location>
</feature>